<organism evidence="1 2">
    <name type="scientific">Vicia faba</name>
    <name type="common">Broad bean</name>
    <name type="synonym">Faba vulgaris</name>
    <dbReference type="NCBI Taxonomy" id="3906"/>
    <lineage>
        <taxon>Eukaryota</taxon>
        <taxon>Viridiplantae</taxon>
        <taxon>Streptophyta</taxon>
        <taxon>Embryophyta</taxon>
        <taxon>Tracheophyta</taxon>
        <taxon>Spermatophyta</taxon>
        <taxon>Magnoliopsida</taxon>
        <taxon>eudicotyledons</taxon>
        <taxon>Gunneridae</taxon>
        <taxon>Pentapetalae</taxon>
        <taxon>rosids</taxon>
        <taxon>fabids</taxon>
        <taxon>Fabales</taxon>
        <taxon>Fabaceae</taxon>
        <taxon>Papilionoideae</taxon>
        <taxon>50 kb inversion clade</taxon>
        <taxon>NPAAA clade</taxon>
        <taxon>Hologalegina</taxon>
        <taxon>IRL clade</taxon>
        <taxon>Fabeae</taxon>
        <taxon>Vicia</taxon>
    </lineage>
</organism>
<dbReference type="EMBL" id="OX451741">
    <property type="protein sequence ID" value="CAI8616650.1"/>
    <property type="molecule type" value="Genomic_DNA"/>
</dbReference>
<proteinExistence type="predicted"/>
<accession>A0AAV1B5N0</accession>
<sequence>MKVITIGGKVYGKSGGNSPLIKPKEFKCKSLKKVIIHAPLSMYGLTIDGFVSHKSPSAEGSYDEVLFKISPLNMVLLNIGQGKSSNPMILSDIIIASIVNHDVVEQREVINDVLMRWMT</sequence>
<gene>
    <name evidence="1" type="ORF">VFH_VI039120</name>
</gene>
<reference evidence="1 2" key="1">
    <citation type="submission" date="2023-01" db="EMBL/GenBank/DDBJ databases">
        <authorList>
            <person name="Kreplak J."/>
        </authorList>
    </citation>
    <scope>NUCLEOTIDE SEQUENCE [LARGE SCALE GENOMIC DNA]</scope>
</reference>
<dbReference type="AlphaFoldDB" id="A0AAV1B5N0"/>
<name>A0AAV1B5N0_VICFA</name>
<protein>
    <submittedName>
        <fullName evidence="1">Uncharacterized protein</fullName>
    </submittedName>
</protein>
<dbReference type="Proteomes" id="UP001157006">
    <property type="component" value="Chromosome 6"/>
</dbReference>
<evidence type="ECO:0000313" key="2">
    <source>
        <dbReference type="Proteomes" id="UP001157006"/>
    </source>
</evidence>
<evidence type="ECO:0000313" key="1">
    <source>
        <dbReference type="EMBL" id="CAI8616650.1"/>
    </source>
</evidence>
<keyword evidence="2" id="KW-1185">Reference proteome</keyword>